<dbReference type="Gene3D" id="3.30.360.10">
    <property type="entry name" value="Dihydrodipicolinate Reductase, domain 2"/>
    <property type="match status" value="1"/>
</dbReference>
<dbReference type="PANTHER" id="PTHR32338:SF10">
    <property type="entry name" value="N-ACETYL-GAMMA-GLUTAMYL-PHOSPHATE REDUCTASE, CHLOROPLASTIC-RELATED"/>
    <property type="match status" value="1"/>
</dbReference>
<keyword evidence="3" id="KW-0055">Arginine biosynthesis</keyword>
<sequence>MSLSIGILGATGYTGAELIRLLHGHRDSRITYCSSRQYNGKRISEIFPFLQGSFDIELEEFDEAAISRRCEVVFSCLPHGTGMDFISRIADSVRVIDLSADFRIRDLETYRTWYGEHTAVDLMEKAVYGLCEIYRKEIRDARLVANPGCYPTSILLPLIPLLKEGLIEAEGIIADSKSGVSGAGRGLSLTTHICESGESFSAYKVGRSHRHIPEMEQELTKAAGRGVNIEFTPHLIPITRGMLSTIYVKALSDEATLKDRLRSYYEGSRFVHVLKSGFPSTKDVRGTNNCLIGLTVNAATSRAVIVSVIDNLTKGASGQAIQNMNLMFGLPESEGIDSLPLFP</sequence>
<dbReference type="SUPFAM" id="SSF55347">
    <property type="entry name" value="Glyceraldehyde-3-phosphate dehydrogenase-like, C-terminal domain"/>
    <property type="match status" value="1"/>
</dbReference>
<dbReference type="CDD" id="cd17895">
    <property type="entry name" value="AGPR_1_N"/>
    <property type="match status" value="1"/>
</dbReference>
<evidence type="ECO:0000256" key="7">
    <source>
        <dbReference type="ARBA" id="ARBA00050557"/>
    </source>
</evidence>
<dbReference type="InterPro" id="IPR050085">
    <property type="entry name" value="AGPR"/>
</dbReference>
<dbReference type="GO" id="GO:0051287">
    <property type="term" value="F:NAD binding"/>
    <property type="evidence" value="ECO:0007669"/>
    <property type="project" value="InterPro"/>
</dbReference>
<gene>
    <name evidence="9" type="primary">argC</name>
    <name evidence="9" type="ORF">SCFA_90020</name>
</gene>
<dbReference type="EC" id="1.2.1.38" evidence="2"/>
<dbReference type="GO" id="GO:0003942">
    <property type="term" value="F:N-acetyl-gamma-glutamyl-phosphate reductase activity"/>
    <property type="evidence" value="ECO:0007669"/>
    <property type="project" value="UniProtKB-EC"/>
</dbReference>
<evidence type="ECO:0000256" key="1">
    <source>
        <dbReference type="ARBA" id="ARBA00004862"/>
    </source>
</evidence>
<feature type="domain" description="Semialdehyde dehydrogenase NAD-binding" evidence="8">
    <location>
        <begin position="4"/>
        <end position="141"/>
    </location>
</feature>
<dbReference type="InterPro" id="IPR000706">
    <property type="entry name" value="AGPR_type-1"/>
</dbReference>
<evidence type="ECO:0000313" key="9">
    <source>
        <dbReference type="EMBL" id="VFU18801.1"/>
    </source>
</evidence>
<keyword evidence="5" id="KW-0521">NADP</keyword>
<keyword evidence="6 9" id="KW-0560">Oxidoreductase</keyword>
<accession>A0A485M7J2</accession>
<dbReference type="FunFam" id="3.30.360.10:FF:000014">
    <property type="entry name" value="N-acetyl-gamma-glutamyl-phosphate reductase"/>
    <property type="match status" value="1"/>
</dbReference>
<dbReference type="InterPro" id="IPR058924">
    <property type="entry name" value="AGPR_dimerisation_dom"/>
</dbReference>
<dbReference type="Pfam" id="PF01118">
    <property type="entry name" value="Semialdhyde_dh"/>
    <property type="match status" value="1"/>
</dbReference>
<evidence type="ECO:0000256" key="3">
    <source>
        <dbReference type="ARBA" id="ARBA00022571"/>
    </source>
</evidence>
<dbReference type="AlphaFoldDB" id="A0A485M7J2"/>
<dbReference type="InterPro" id="IPR023013">
    <property type="entry name" value="AGPR_AS"/>
</dbReference>
<dbReference type="HAMAP" id="MF_00150">
    <property type="entry name" value="ArgC_type1"/>
    <property type="match status" value="1"/>
</dbReference>
<dbReference type="PROSITE" id="PS01224">
    <property type="entry name" value="ARGC"/>
    <property type="match status" value="1"/>
</dbReference>
<dbReference type="InterPro" id="IPR036291">
    <property type="entry name" value="NAD(P)-bd_dom_sf"/>
</dbReference>
<dbReference type="SMART" id="SM00859">
    <property type="entry name" value="Semialdhyde_dh"/>
    <property type="match status" value="1"/>
</dbReference>
<comment type="catalytic activity">
    <reaction evidence="7">
        <text>N-acetyl-L-glutamate 5-semialdehyde + phosphate + NADP(+) = N-acetyl-L-glutamyl 5-phosphate + NADPH + H(+)</text>
        <dbReference type="Rhea" id="RHEA:21588"/>
        <dbReference type="ChEBI" id="CHEBI:15378"/>
        <dbReference type="ChEBI" id="CHEBI:29123"/>
        <dbReference type="ChEBI" id="CHEBI:43474"/>
        <dbReference type="ChEBI" id="CHEBI:57783"/>
        <dbReference type="ChEBI" id="CHEBI:57936"/>
        <dbReference type="ChEBI" id="CHEBI:58349"/>
        <dbReference type="EC" id="1.2.1.38"/>
    </reaction>
</comment>
<dbReference type="GO" id="GO:0006526">
    <property type="term" value="P:L-arginine biosynthetic process"/>
    <property type="evidence" value="ECO:0007669"/>
    <property type="project" value="UniProtKB-KW"/>
</dbReference>
<evidence type="ECO:0000256" key="6">
    <source>
        <dbReference type="ARBA" id="ARBA00023002"/>
    </source>
</evidence>
<dbReference type="SUPFAM" id="SSF51735">
    <property type="entry name" value="NAD(P)-binding Rossmann-fold domains"/>
    <property type="match status" value="1"/>
</dbReference>
<evidence type="ECO:0000256" key="2">
    <source>
        <dbReference type="ARBA" id="ARBA00013072"/>
    </source>
</evidence>
<proteinExistence type="inferred from homology"/>
<dbReference type="GO" id="GO:0070401">
    <property type="term" value="F:NADP+ binding"/>
    <property type="evidence" value="ECO:0007669"/>
    <property type="project" value="InterPro"/>
</dbReference>
<organism evidence="9">
    <name type="scientific">anaerobic digester metagenome</name>
    <dbReference type="NCBI Taxonomy" id="1263854"/>
    <lineage>
        <taxon>unclassified sequences</taxon>
        <taxon>metagenomes</taxon>
        <taxon>ecological metagenomes</taxon>
    </lineage>
</organism>
<name>A0A485M7J2_9ZZZZ</name>
<evidence type="ECO:0000259" key="8">
    <source>
        <dbReference type="SMART" id="SM00859"/>
    </source>
</evidence>
<keyword evidence="4" id="KW-0028">Amino-acid biosynthesis</keyword>
<dbReference type="PANTHER" id="PTHR32338">
    <property type="entry name" value="N-ACETYL-GAMMA-GLUTAMYL-PHOSPHATE REDUCTASE, CHLOROPLASTIC-RELATED-RELATED"/>
    <property type="match status" value="1"/>
</dbReference>
<dbReference type="Pfam" id="PF22698">
    <property type="entry name" value="Semialdhyde_dhC_1"/>
    <property type="match status" value="1"/>
</dbReference>
<dbReference type="NCBIfam" id="TIGR01850">
    <property type="entry name" value="argC"/>
    <property type="match status" value="1"/>
</dbReference>
<comment type="pathway">
    <text evidence="1">Amino-acid biosynthesis; L-arginine biosynthesis; N(2)-acetyl-L-ornithine from L-glutamate: step 3/4.</text>
</comment>
<evidence type="ECO:0000256" key="4">
    <source>
        <dbReference type="ARBA" id="ARBA00022605"/>
    </source>
</evidence>
<protein>
    <recommendedName>
        <fullName evidence="2">N-acetyl-gamma-glutamyl-phosphate reductase</fullName>
        <ecNumber evidence="2">1.2.1.38</ecNumber>
    </recommendedName>
</protein>
<reference evidence="9" key="1">
    <citation type="submission" date="2019-03" db="EMBL/GenBank/DDBJ databases">
        <authorList>
            <person name="Hao L."/>
        </authorList>
    </citation>
    <scope>NUCLEOTIDE SEQUENCE</scope>
</reference>
<dbReference type="EMBL" id="CAADRM010000158">
    <property type="protein sequence ID" value="VFU18801.1"/>
    <property type="molecule type" value="Genomic_DNA"/>
</dbReference>
<dbReference type="CDD" id="cd23934">
    <property type="entry name" value="AGPR_1_C"/>
    <property type="match status" value="1"/>
</dbReference>
<dbReference type="InterPro" id="IPR000534">
    <property type="entry name" value="Semialdehyde_DH_NAD-bd"/>
</dbReference>
<dbReference type="Gene3D" id="3.40.50.720">
    <property type="entry name" value="NAD(P)-binding Rossmann-like Domain"/>
    <property type="match status" value="1"/>
</dbReference>
<evidence type="ECO:0000256" key="5">
    <source>
        <dbReference type="ARBA" id="ARBA00022857"/>
    </source>
</evidence>